<comment type="caution">
    <text evidence="3">The sequence shown here is derived from an EMBL/GenBank/DDBJ whole genome shotgun (WGS) entry which is preliminary data.</text>
</comment>
<dbReference type="EMBL" id="ARXX01000086">
    <property type="protein sequence ID" value="MBF5058271.1"/>
    <property type="molecule type" value="Genomic_DNA"/>
</dbReference>
<keyword evidence="4" id="KW-1185">Reference proteome</keyword>
<dbReference type="Proteomes" id="UP000662703">
    <property type="component" value="Unassembled WGS sequence"/>
</dbReference>
<keyword evidence="1" id="KW-1015">Disulfide bond</keyword>
<evidence type="ECO:0000313" key="3">
    <source>
        <dbReference type="EMBL" id="MBF5058271.1"/>
    </source>
</evidence>
<dbReference type="PANTHER" id="PTHR10083:SF374">
    <property type="entry name" value="BPTI_KUNITZ INHIBITOR DOMAIN-CONTAINING PROTEIN"/>
    <property type="match status" value="1"/>
</dbReference>
<dbReference type="SUPFAM" id="SSF57362">
    <property type="entry name" value="BPTI-like"/>
    <property type="match status" value="1"/>
</dbReference>
<dbReference type="CDD" id="cd00109">
    <property type="entry name" value="Kunitz-type"/>
    <property type="match status" value="1"/>
</dbReference>
<protein>
    <recommendedName>
        <fullName evidence="2">BPTI/Kunitz inhibitor domain-containing protein</fullName>
    </recommendedName>
</protein>
<name>A0ABS0AVW0_9GAMM</name>
<dbReference type="PANTHER" id="PTHR10083">
    <property type="entry name" value="KUNITZ-TYPE PROTEASE INHIBITOR-RELATED"/>
    <property type="match status" value="1"/>
</dbReference>
<accession>A0ABS0AVW0</accession>
<dbReference type="Gene3D" id="4.10.410.10">
    <property type="entry name" value="Pancreatic trypsin inhibitor Kunitz domain"/>
    <property type="match status" value="1"/>
</dbReference>
<dbReference type="Pfam" id="PF00014">
    <property type="entry name" value="Kunitz_BPTI"/>
    <property type="match status" value="1"/>
</dbReference>
<evidence type="ECO:0000313" key="4">
    <source>
        <dbReference type="Proteomes" id="UP000662703"/>
    </source>
</evidence>
<dbReference type="PROSITE" id="PS51257">
    <property type="entry name" value="PROKAR_LIPOPROTEIN"/>
    <property type="match status" value="1"/>
</dbReference>
<feature type="domain" description="BPTI/Kunitz inhibitor" evidence="2">
    <location>
        <begin position="30"/>
        <end position="79"/>
    </location>
</feature>
<evidence type="ECO:0000259" key="2">
    <source>
        <dbReference type="PROSITE" id="PS50279"/>
    </source>
</evidence>
<dbReference type="InterPro" id="IPR050098">
    <property type="entry name" value="TFPI/VKTCI-like"/>
</dbReference>
<reference evidence="3 4" key="1">
    <citation type="submission" date="2012-09" db="EMBL/GenBank/DDBJ databases">
        <title>Genome Sequence of alkane-degrading Bacterium Alcanivorax sp. 521-1.</title>
        <authorList>
            <person name="Lai Q."/>
            <person name="Shao Z."/>
        </authorList>
    </citation>
    <scope>NUCLEOTIDE SEQUENCE [LARGE SCALE GENOMIC DNA]</scope>
    <source>
        <strain evidence="3 4">521-1</strain>
    </source>
</reference>
<proteinExistence type="predicted"/>
<organism evidence="3 4">
    <name type="scientific">Alloalcanivorax profundimaris</name>
    <dbReference type="NCBI Taxonomy" id="2735259"/>
    <lineage>
        <taxon>Bacteria</taxon>
        <taxon>Pseudomonadati</taxon>
        <taxon>Pseudomonadota</taxon>
        <taxon>Gammaproteobacteria</taxon>
        <taxon>Oceanospirillales</taxon>
        <taxon>Alcanivoracaceae</taxon>
        <taxon>Alloalcanivorax</taxon>
    </lineage>
</organism>
<dbReference type="InterPro" id="IPR036880">
    <property type="entry name" value="Kunitz_BPTI_sf"/>
</dbReference>
<evidence type="ECO:0000256" key="1">
    <source>
        <dbReference type="ARBA" id="ARBA00023157"/>
    </source>
</evidence>
<dbReference type="SMART" id="SM00131">
    <property type="entry name" value="KU"/>
    <property type="match status" value="1"/>
</dbReference>
<dbReference type="InterPro" id="IPR002223">
    <property type="entry name" value="Kunitz_BPTI"/>
</dbReference>
<sequence>MRMLLIVLGGALALAGCQSGRTAHPLPEACFQEPDAGQCRAAVPRYYYNAETDRCEEFTWGGCEGSVPFETMDSCMASCYAPAPNLQGKEMP</sequence>
<gene>
    <name evidence="3" type="ORF">Y5W_03565</name>
</gene>
<dbReference type="PROSITE" id="PS50279">
    <property type="entry name" value="BPTI_KUNITZ_2"/>
    <property type="match status" value="1"/>
</dbReference>
<dbReference type="RefSeq" id="WP_202552878.1">
    <property type="nucleotide sequence ID" value="NZ_ARXX01000086.1"/>
</dbReference>